<organism evidence="1 2">
    <name type="scientific">Actinomadura fulvescens</name>
    <dbReference type="NCBI Taxonomy" id="46160"/>
    <lineage>
        <taxon>Bacteria</taxon>
        <taxon>Bacillati</taxon>
        <taxon>Actinomycetota</taxon>
        <taxon>Actinomycetes</taxon>
        <taxon>Streptosporangiales</taxon>
        <taxon>Thermomonosporaceae</taxon>
        <taxon>Actinomadura</taxon>
    </lineage>
</organism>
<dbReference type="Proteomes" id="UP001501509">
    <property type="component" value="Unassembled WGS sequence"/>
</dbReference>
<proteinExistence type="predicted"/>
<reference evidence="2" key="1">
    <citation type="journal article" date="2019" name="Int. J. Syst. Evol. Microbiol.">
        <title>The Global Catalogue of Microorganisms (GCM) 10K type strain sequencing project: providing services to taxonomists for standard genome sequencing and annotation.</title>
        <authorList>
            <consortium name="The Broad Institute Genomics Platform"/>
            <consortium name="The Broad Institute Genome Sequencing Center for Infectious Disease"/>
            <person name="Wu L."/>
            <person name="Ma J."/>
        </authorList>
    </citation>
    <scope>NUCLEOTIDE SEQUENCE [LARGE SCALE GENOMIC DNA]</scope>
    <source>
        <strain evidence="2">JCM 6833</strain>
    </source>
</reference>
<accession>A0ABP6CCE3</accession>
<keyword evidence="2" id="KW-1185">Reference proteome</keyword>
<gene>
    <name evidence="1" type="ORF">GCM10010411_48020</name>
</gene>
<sequence>MQTPTRPSNLAITTALRELTWDTFAGVASFVVPGRDAHSAAQGTPRAESGALESQVPDFLILGIDFSMENPDVLSRPIAAGLRSGLNKAPLGSLPVSLGDAAGVLLDEPAPVPLTDALALLLCFLAVETDPASAYGDRFPSPFARLTAMGKGRVFAQLEDPVPGLVDRIAAHAAEPLRPALAGQLTYVGGVLLEFAAIGAYIDWQIFDPRTRTTGARPLSWDLTGFQPDGPLDGWDDLRGYYQGRRKTEA</sequence>
<comment type="caution">
    <text evidence="1">The sequence shown here is derived from an EMBL/GenBank/DDBJ whole genome shotgun (WGS) entry which is preliminary data.</text>
</comment>
<evidence type="ECO:0000313" key="2">
    <source>
        <dbReference type="Proteomes" id="UP001501509"/>
    </source>
</evidence>
<evidence type="ECO:0000313" key="1">
    <source>
        <dbReference type="EMBL" id="GAA2608188.1"/>
    </source>
</evidence>
<dbReference type="EMBL" id="BAAATD010000006">
    <property type="protein sequence ID" value="GAA2608188.1"/>
    <property type="molecule type" value="Genomic_DNA"/>
</dbReference>
<protein>
    <submittedName>
        <fullName evidence="1">Uncharacterized protein</fullName>
    </submittedName>
</protein>
<name>A0ABP6CCE3_9ACTN</name>
<dbReference type="RefSeq" id="WP_344544242.1">
    <property type="nucleotide sequence ID" value="NZ_BAAATD010000006.1"/>
</dbReference>